<dbReference type="GO" id="GO:0005829">
    <property type="term" value="C:cytosol"/>
    <property type="evidence" value="ECO:0007669"/>
    <property type="project" value="TreeGrafter"/>
</dbReference>
<dbReference type="PROSITE" id="PS50110">
    <property type="entry name" value="RESPONSE_REGULATORY"/>
    <property type="match status" value="1"/>
</dbReference>
<evidence type="ECO:0000256" key="5">
    <source>
        <dbReference type="ARBA" id="ARBA00023125"/>
    </source>
</evidence>
<dbReference type="PANTHER" id="PTHR48111:SF22">
    <property type="entry name" value="REGULATOR OF RPOS"/>
    <property type="match status" value="1"/>
</dbReference>
<evidence type="ECO:0000313" key="12">
    <source>
        <dbReference type="EMBL" id="HIR04923.1"/>
    </source>
</evidence>
<keyword evidence="6" id="KW-0804">Transcription</keyword>
<dbReference type="GO" id="GO:0032993">
    <property type="term" value="C:protein-DNA complex"/>
    <property type="evidence" value="ECO:0007669"/>
    <property type="project" value="TreeGrafter"/>
</dbReference>
<dbReference type="GO" id="GO:0000156">
    <property type="term" value="F:phosphorelay response regulator activity"/>
    <property type="evidence" value="ECO:0007669"/>
    <property type="project" value="TreeGrafter"/>
</dbReference>
<dbReference type="InterPro" id="IPR011006">
    <property type="entry name" value="CheY-like_superfamily"/>
</dbReference>
<evidence type="ECO:0000256" key="4">
    <source>
        <dbReference type="ARBA" id="ARBA00023015"/>
    </source>
</evidence>
<evidence type="ECO:0000259" key="10">
    <source>
        <dbReference type="PROSITE" id="PS50110"/>
    </source>
</evidence>
<evidence type="ECO:0000256" key="1">
    <source>
        <dbReference type="ARBA" id="ARBA00018672"/>
    </source>
</evidence>
<feature type="domain" description="OmpR/PhoB-type" evidence="11">
    <location>
        <begin position="124"/>
        <end position="222"/>
    </location>
</feature>
<organism evidence="12 13">
    <name type="scientific">Candidatus Copromonas faecavium</name>
    <name type="common">nom. illeg.</name>
    <dbReference type="NCBI Taxonomy" id="2840740"/>
    <lineage>
        <taxon>Bacteria</taxon>
        <taxon>Bacillati</taxon>
        <taxon>Bacillota</taxon>
        <taxon>Clostridia</taxon>
        <taxon>Lachnospirales</taxon>
        <taxon>Lachnospiraceae</taxon>
        <taxon>Candidatus Copromonas (nom. illeg.)</taxon>
    </lineage>
</organism>
<keyword evidence="5 9" id="KW-0238">DNA-binding</keyword>
<dbReference type="InterPro" id="IPR001789">
    <property type="entry name" value="Sig_transdc_resp-reg_receiver"/>
</dbReference>
<reference evidence="12" key="1">
    <citation type="submission" date="2020-10" db="EMBL/GenBank/DDBJ databases">
        <authorList>
            <person name="Gilroy R."/>
        </authorList>
    </citation>
    <scope>NUCLEOTIDE SEQUENCE</scope>
    <source>
        <strain evidence="12">CHK180-2868</strain>
    </source>
</reference>
<gene>
    <name evidence="12" type="ORF">IAB28_03030</name>
</gene>
<keyword evidence="2 8" id="KW-0597">Phosphoprotein</keyword>
<dbReference type="FunFam" id="3.40.50.2300:FF:000002">
    <property type="entry name" value="DNA-binding response regulator PhoP"/>
    <property type="match status" value="1"/>
</dbReference>
<dbReference type="InterPro" id="IPR001867">
    <property type="entry name" value="OmpR/PhoB-type_DNA-bd"/>
</dbReference>
<feature type="modified residue" description="4-aspartylphosphate" evidence="8">
    <location>
        <position position="51"/>
    </location>
</feature>
<comment type="caution">
    <text evidence="12">The sequence shown here is derived from an EMBL/GenBank/DDBJ whole genome shotgun (WGS) entry which is preliminary data.</text>
</comment>
<keyword evidence="4" id="KW-0805">Transcription regulation</keyword>
<dbReference type="Proteomes" id="UP000824250">
    <property type="component" value="Unassembled WGS sequence"/>
</dbReference>
<dbReference type="Gene3D" id="1.10.10.10">
    <property type="entry name" value="Winged helix-like DNA-binding domain superfamily/Winged helix DNA-binding domain"/>
    <property type="match status" value="1"/>
</dbReference>
<evidence type="ECO:0000313" key="13">
    <source>
        <dbReference type="Proteomes" id="UP000824250"/>
    </source>
</evidence>
<dbReference type="GO" id="GO:0000976">
    <property type="term" value="F:transcription cis-regulatory region binding"/>
    <property type="evidence" value="ECO:0007669"/>
    <property type="project" value="TreeGrafter"/>
</dbReference>
<sequence length="224" mass="25572">MKILIVEDERRLAATLADILEHAGYQVDRSFDGTEEEEMAEDGMYDAIILDIMLPGLNGFEILRRLRQKKCMTPVLILTARSELENRVRGLDAGADYYLTKPFENEEFLACLRTILRRPAEIVTDILSYGDLILNPSVSRLSCRTLSVALSAKERKLLRMLIHNQNQYLSKEAILLKIWGYDTNVNTNSVEAYISFLRKKLAFLHSSVRISVVRGIGYKLEVSE</sequence>
<dbReference type="CDD" id="cd00383">
    <property type="entry name" value="trans_reg_C"/>
    <property type="match status" value="1"/>
</dbReference>
<evidence type="ECO:0000256" key="7">
    <source>
        <dbReference type="ARBA" id="ARBA00024867"/>
    </source>
</evidence>
<dbReference type="SUPFAM" id="SSF52172">
    <property type="entry name" value="CheY-like"/>
    <property type="match status" value="1"/>
</dbReference>
<dbReference type="InterPro" id="IPR039420">
    <property type="entry name" value="WalR-like"/>
</dbReference>
<evidence type="ECO:0000256" key="8">
    <source>
        <dbReference type="PROSITE-ProRule" id="PRU00169"/>
    </source>
</evidence>
<evidence type="ECO:0000259" key="11">
    <source>
        <dbReference type="PROSITE" id="PS51755"/>
    </source>
</evidence>
<comment type="function">
    <text evidence="7">May play the central regulatory role in sporulation. It may be an element of the effector pathway responsible for the activation of sporulation genes in response to nutritional stress. Spo0A may act in concert with spo0H (a sigma factor) to control the expression of some genes that are critical to the sporulation process.</text>
</comment>
<dbReference type="PANTHER" id="PTHR48111">
    <property type="entry name" value="REGULATOR OF RPOS"/>
    <property type="match status" value="1"/>
</dbReference>
<dbReference type="InterPro" id="IPR036388">
    <property type="entry name" value="WH-like_DNA-bd_sf"/>
</dbReference>
<name>A0A9D1A354_9FIRM</name>
<dbReference type="Pfam" id="PF00486">
    <property type="entry name" value="Trans_reg_C"/>
    <property type="match status" value="1"/>
</dbReference>
<dbReference type="SMART" id="SM00862">
    <property type="entry name" value="Trans_reg_C"/>
    <property type="match status" value="1"/>
</dbReference>
<dbReference type="SMART" id="SM00448">
    <property type="entry name" value="REC"/>
    <property type="match status" value="1"/>
</dbReference>
<evidence type="ECO:0000256" key="6">
    <source>
        <dbReference type="ARBA" id="ARBA00023163"/>
    </source>
</evidence>
<evidence type="ECO:0000256" key="9">
    <source>
        <dbReference type="PROSITE-ProRule" id="PRU01091"/>
    </source>
</evidence>
<dbReference type="GO" id="GO:0006355">
    <property type="term" value="P:regulation of DNA-templated transcription"/>
    <property type="evidence" value="ECO:0007669"/>
    <property type="project" value="InterPro"/>
</dbReference>
<dbReference type="Gene3D" id="3.40.50.2300">
    <property type="match status" value="1"/>
</dbReference>
<dbReference type="AlphaFoldDB" id="A0A9D1A354"/>
<protein>
    <recommendedName>
        <fullName evidence="1">Stage 0 sporulation protein A homolog</fullName>
    </recommendedName>
</protein>
<evidence type="ECO:0000256" key="3">
    <source>
        <dbReference type="ARBA" id="ARBA00023012"/>
    </source>
</evidence>
<feature type="DNA-binding region" description="OmpR/PhoB-type" evidence="9">
    <location>
        <begin position="124"/>
        <end position="222"/>
    </location>
</feature>
<reference evidence="12" key="2">
    <citation type="journal article" date="2021" name="PeerJ">
        <title>Extensive microbial diversity within the chicken gut microbiome revealed by metagenomics and culture.</title>
        <authorList>
            <person name="Gilroy R."/>
            <person name="Ravi A."/>
            <person name="Getino M."/>
            <person name="Pursley I."/>
            <person name="Horton D.L."/>
            <person name="Alikhan N.F."/>
            <person name="Baker D."/>
            <person name="Gharbi K."/>
            <person name="Hall N."/>
            <person name="Watson M."/>
            <person name="Adriaenssens E.M."/>
            <person name="Foster-Nyarko E."/>
            <person name="Jarju S."/>
            <person name="Secka A."/>
            <person name="Antonio M."/>
            <person name="Oren A."/>
            <person name="Chaudhuri R.R."/>
            <person name="La Ragione R."/>
            <person name="Hildebrand F."/>
            <person name="Pallen M.J."/>
        </authorList>
    </citation>
    <scope>NUCLEOTIDE SEQUENCE</scope>
    <source>
        <strain evidence="12">CHK180-2868</strain>
    </source>
</reference>
<dbReference type="Pfam" id="PF00072">
    <property type="entry name" value="Response_reg"/>
    <property type="match status" value="1"/>
</dbReference>
<dbReference type="PROSITE" id="PS51755">
    <property type="entry name" value="OMPR_PHOB"/>
    <property type="match status" value="1"/>
</dbReference>
<dbReference type="EMBL" id="DVGC01000014">
    <property type="protein sequence ID" value="HIR04923.1"/>
    <property type="molecule type" value="Genomic_DNA"/>
</dbReference>
<keyword evidence="3" id="KW-0902">Two-component regulatory system</keyword>
<evidence type="ECO:0000256" key="2">
    <source>
        <dbReference type="ARBA" id="ARBA00022553"/>
    </source>
</evidence>
<proteinExistence type="predicted"/>
<feature type="domain" description="Response regulatory" evidence="10">
    <location>
        <begin position="2"/>
        <end position="116"/>
    </location>
</feature>
<accession>A0A9D1A354</accession>